<comment type="caution">
    <text evidence="3">The sequence shown here is derived from an EMBL/GenBank/DDBJ whole genome shotgun (WGS) entry which is preliminary data.</text>
</comment>
<evidence type="ECO:0000256" key="2">
    <source>
        <dbReference type="PROSITE-ProRule" id="PRU00708"/>
    </source>
</evidence>
<keyword evidence="4" id="KW-1185">Reference proteome</keyword>
<dbReference type="EMBL" id="CAUYUJ010016822">
    <property type="protein sequence ID" value="CAK0869132.1"/>
    <property type="molecule type" value="Genomic_DNA"/>
</dbReference>
<evidence type="ECO:0008006" key="5">
    <source>
        <dbReference type="Google" id="ProtNLM"/>
    </source>
</evidence>
<dbReference type="NCBIfam" id="TIGR00756">
    <property type="entry name" value="PPR"/>
    <property type="match status" value="1"/>
</dbReference>
<accession>A0ABN9V866</accession>
<reference evidence="3" key="1">
    <citation type="submission" date="2023-10" db="EMBL/GenBank/DDBJ databases">
        <authorList>
            <person name="Chen Y."/>
            <person name="Shah S."/>
            <person name="Dougan E. K."/>
            <person name="Thang M."/>
            <person name="Chan C."/>
        </authorList>
    </citation>
    <scope>NUCLEOTIDE SEQUENCE [LARGE SCALE GENOMIC DNA]</scope>
</reference>
<gene>
    <name evidence="3" type="ORF">PCOR1329_LOCUS55592</name>
</gene>
<sequence>MRPQQAVAGGHAQGIAAPQVFRRSSRQSAQGPGNYIAAIGAFGRGKQWERALSLLSEMAEAAVEPNVASCSAGVSACGKGGQWQRALLLIGEMREVMVEPNSATTLGSARVRKAGSGSRLSRCSARCG</sequence>
<feature type="repeat" description="PPR" evidence="2">
    <location>
        <begin position="66"/>
        <end position="100"/>
    </location>
</feature>
<dbReference type="InterPro" id="IPR011990">
    <property type="entry name" value="TPR-like_helical_dom_sf"/>
</dbReference>
<evidence type="ECO:0000256" key="1">
    <source>
        <dbReference type="ARBA" id="ARBA00022737"/>
    </source>
</evidence>
<dbReference type="Proteomes" id="UP001189429">
    <property type="component" value="Unassembled WGS sequence"/>
</dbReference>
<feature type="repeat" description="PPR" evidence="2">
    <location>
        <begin position="31"/>
        <end position="65"/>
    </location>
</feature>
<dbReference type="InterPro" id="IPR002885">
    <property type="entry name" value="PPR_rpt"/>
</dbReference>
<keyword evidence="1" id="KW-0677">Repeat</keyword>
<name>A0ABN9V866_9DINO</name>
<organism evidence="3 4">
    <name type="scientific">Prorocentrum cordatum</name>
    <dbReference type="NCBI Taxonomy" id="2364126"/>
    <lineage>
        <taxon>Eukaryota</taxon>
        <taxon>Sar</taxon>
        <taxon>Alveolata</taxon>
        <taxon>Dinophyceae</taxon>
        <taxon>Prorocentrales</taxon>
        <taxon>Prorocentraceae</taxon>
        <taxon>Prorocentrum</taxon>
    </lineage>
</organism>
<evidence type="ECO:0000313" key="4">
    <source>
        <dbReference type="Proteomes" id="UP001189429"/>
    </source>
</evidence>
<dbReference type="PANTHER" id="PTHR47447">
    <property type="entry name" value="OS03G0856100 PROTEIN"/>
    <property type="match status" value="1"/>
</dbReference>
<proteinExistence type="predicted"/>
<dbReference type="PANTHER" id="PTHR47447:SF17">
    <property type="entry name" value="OS12G0638900 PROTEIN"/>
    <property type="match status" value="1"/>
</dbReference>
<dbReference type="Pfam" id="PF13812">
    <property type="entry name" value="PPR_3"/>
    <property type="match status" value="1"/>
</dbReference>
<protein>
    <recommendedName>
        <fullName evidence="5">Pentatricopeptide repeat-containing protein</fullName>
    </recommendedName>
</protein>
<dbReference type="Gene3D" id="1.25.40.10">
    <property type="entry name" value="Tetratricopeptide repeat domain"/>
    <property type="match status" value="1"/>
</dbReference>
<evidence type="ECO:0000313" key="3">
    <source>
        <dbReference type="EMBL" id="CAK0869132.1"/>
    </source>
</evidence>
<dbReference type="PROSITE" id="PS51375">
    <property type="entry name" value="PPR"/>
    <property type="match status" value="2"/>
</dbReference>